<reference evidence="2 3" key="1">
    <citation type="submission" date="2016-03" db="EMBL/GenBank/DDBJ databases">
        <authorList>
            <person name="Ploux O."/>
        </authorList>
    </citation>
    <scope>NUCLEOTIDE SEQUENCE [LARGE SCALE GENOMIC DNA]</scope>
    <source>
        <strain evidence="2 3">UAMH 11012</strain>
    </source>
</reference>
<dbReference type="Proteomes" id="UP000184330">
    <property type="component" value="Unassembled WGS sequence"/>
</dbReference>
<organism evidence="2 3">
    <name type="scientific">Phialocephala subalpina</name>
    <dbReference type="NCBI Taxonomy" id="576137"/>
    <lineage>
        <taxon>Eukaryota</taxon>
        <taxon>Fungi</taxon>
        <taxon>Dikarya</taxon>
        <taxon>Ascomycota</taxon>
        <taxon>Pezizomycotina</taxon>
        <taxon>Leotiomycetes</taxon>
        <taxon>Helotiales</taxon>
        <taxon>Mollisiaceae</taxon>
        <taxon>Phialocephala</taxon>
        <taxon>Phialocephala fortinii species complex</taxon>
    </lineage>
</organism>
<dbReference type="AlphaFoldDB" id="A0A1L7XQ91"/>
<feature type="compositionally biased region" description="Basic and acidic residues" evidence="1">
    <location>
        <begin position="101"/>
        <end position="115"/>
    </location>
</feature>
<evidence type="ECO:0000313" key="2">
    <source>
        <dbReference type="EMBL" id="CZR67128.1"/>
    </source>
</evidence>
<gene>
    <name evidence="2" type="ORF">PAC_17027</name>
</gene>
<feature type="compositionally biased region" description="Polar residues" evidence="1">
    <location>
        <begin position="72"/>
        <end position="95"/>
    </location>
</feature>
<keyword evidence="3" id="KW-1185">Reference proteome</keyword>
<evidence type="ECO:0000256" key="1">
    <source>
        <dbReference type="SAM" id="MobiDB-lite"/>
    </source>
</evidence>
<feature type="region of interest" description="Disordered" evidence="1">
    <location>
        <begin position="38"/>
        <end position="168"/>
    </location>
</feature>
<protein>
    <submittedName>
        <fullName evidence="2">Uncharacterized protein</fullName>
    </submittedName>
</protein>
<dbReference type="EMBL" id="FJOG01000042">
    <property type="protein sequence ID" value="CZR67128.1"/>
    <property type="molecule type" value="Genomic_DNA"/>
</dbReference>
<proteinExistence type="predicted"/>
<accession>A0A1L7XQ91</accession>
<sequence length="168" mass="18481">MSKAHESLYSDKHILFPRTNISAWRNLFESYYNNKATATMASDTPPPDTEPSQKPVAYQTSTAPETSPPSPNIQTTTSHPNSSPTRAVTPASSASELDIDEITRRMKSADVKDESSNEEDIEPSALKRKLSVDPSPDNPRMDKKTKNGGRPLTIPGATAYQYSRLLKS</sequence>
<evidence type="ECO:0000313" key="3">
    <source>
        <dbReference type="Proteomes" id="UP000184330"/>
    </source>
</evidence>
<name>A0A1L7XQ91_9HELO</name>